<reference evidence="2" key="1">
    <citation type="journal article" date="2023" name="Mol. Phylogenet. Evol.">
        <title>Genome-scale phylogeny and comparative genomics of the fungal order Sordariales.</title>
        <authorList>
            <person name="Hensen N."/>
            <person name="Bonometti L."/>
            <person name="Westerberg I."/>
            <person name="Brannstrom I.O."/>
            <person name="Guillou S."/>
            <person name="Cros-Aarteil S."/>
            <person name="Calhoun S."/>
            <person name="Haridas S."/>
            <person name="Kuo A."/>
            <person name="Mondo S."/>
            <person name="Pangilinan J."/>
            <person name="Riley R."/>
            <person name="LaButti K."/>
            <person name="Andreopoulos B."/>
            <person name="Lipzen A."/>
            <person name="Chen C."/>
            <person name="Yan M."/>
            <person name="Daum C."/>
            <person name="Ng V."/>
            <person name="Clum A."/>
            <person name="Steindorff A."/>
            <person name="Ohm R.A."/>
            <person name="Martin F."/>
            <person name="Silar P."/>
            <person name="Natvig D.O."/>
            <person name="Lalanne C."/>
            <person name="Gautier V."/>
            <person name="Ament-Velasquez S.L."/>
            <person name="Kruys A."/>
            <person name="Hutchinson M.I."/>
            <person name="Powell A.J."/>
            <person name="Barry K."/>
            <person name="Miller A.N."/>
            <person name="Grigoriev I.V."/>
            <person name="Debuchy R."/>
            <person name="Gladieux P."/>
            <person name="Hiltunen Thoren M."/>
            <person name="Johannesson H."/>
        </authorList>
    </citation>
    <scope>NUCLEOTIDE SEQUENCE</scope>
    <source>
        <strain evidence="2">CBS 731.68</strain>
    </source>
</reference>
<keyword evidence="3" id="KW-1185">Reference proteome</keyword>
<dbReference type="RefSeq" id="XP_062641980.1">
    <property type="nucleotide sequence ID" value="XM_062796774.1"/>
</dbReference>
<evidence type="ECO:0000256" key="1">
    <source>
        <dbReference type="SAM" id="SignalP"/>
    </source>
</evidence>
<keyword evidence="1" id="KW-0732">Signal</keyword>
<organism evidence="2 3">
    <name type="scientific">Parathielavia appendiculata</name>
    <dbReference type="NCBI Taxonomy" id="2587402"/>
    <lineage>
        <taxon>Eukaryota</taxon>
        <taxon>Fungi</taxon>
        <taxon>Dikarya</taxon>
        <taxon>Ascomycota</taxon>
        <taxon>Pezizomycotina</taxon>
        <taxon>Sordariomycetes</taxon>
        <taxon>Sordariomycetidae</taxon>
        <taxon>Sordariales</taxon>
        <taxon>Chaetomiaceae</taxon>
        <taxon>Parathielavia</taxon>
    </lineage>
</organism>
<comment type="caution">
    <text evidence="2">The sequence shown here is derived from an EMBL/GenBank/DDBJ whole genome shotgun (WGS) entry which is preliminary data.</text>
</comment>
<evidence type="ECO:0000313" key="3">
    <source>
        <dbReference type="Proteomes" id="UP001302602"/>
    </source>
</evidence>
<evidence type="ECO:0008006" key="4">
    <source>
        <dbReference type="Google" id="ProtNLM"/>
    </source>
</evidence>
<proteinExistence type="predicted"/>
<dbReference type="GeneID" id="87833542"/>
<feature type="chain" id="PRO_5042854677" description="Hydrophobin" evidence="1">
    <location>
        <begin position="19"/>
        <end position="91"/>
    </location>
</feature>
<feature type="signal peptide" evidence="1">
    <location>
        <begin position="1"/>
        <end position="18"/>
    </location>
</feature>
<dbReference type="AlphaFoldDB" id="A0AAN6YYB8"/>
<sequence>MQYSSIFTILALAMTAIAAPSEKVVRAGGGDTTIGSCNSSNSNVCCTSGLLGVLNCIAVLGKNCEGSAYCCSDKTIQNGVVNLDASCVEVL</sequence>
<gene>
    <name evidence="2" type="ORF">N657DRAFT_685404</name>
</gene>
<dbReference type="Proteomes" id="UP001302602">
    <property type="component" value="Unassembled WGS sequence"/>
</dbReference>
<accession>A0AAN6YYB8</accession>
<protein>
    <recommendedName>
        <fullName evidence="4">Hydrophobin</fullName>
    </recommendedName>
</protein>
<dbReference type="EMBL" id="MU853278">
    <property type="protein sequence ID" value="KAK4118207.1"/>
    <property type="molecule type" value="Genomic_DNA"/>
</dbReference>
<evidence type="ECO:0000313" key="2">
    <source>
        <dbReference type="EMBL" id="KAK4118207.1"/>
    </source>
</evidence>
<name>A0AAN6YYB8_9PEZI</name>
<reference evidence="2" key="2">
    <citation type="submission" date="2023-05" db="EMBL/GenBank/DDBJ databases">
        <authorList>
            <consortium name="Lawrence Berkeley National Laboratory"/>
            <person name="Steindorff A."/>
            <person name="Hensen N."/>
            <person name="Bonometti L."/>
            <person name="Westerberg I."/>
            <person name="Brannstrom I.O."/>
            <person name="Guillou S."/>
            <person name="Cros-Aarteil S."/>
            <person name="Calhoun S."/>
            <person name="Haridas S."/>
            <person name="Kuo A."/>
            <person name="Mondo S."/>
            <person name="Pangilinan J."/>
            <person name="Riley R."/>
            <person name="Labutti K."/>
            <person name="Andreopoulos B."/>
            <person name="Lipzen A."/>
            <person name="Chen C."/>
            <person name="Yanf M."/>
            <person name="Daum C."/>
            <person name="Ng V."/>
            <person name="Clum A."/>
            <person name="Ohm R."/>
            <person name="Martin F."/>
            <person name="Silar P."/>
            <person name="Natvig D."/>
            <person name="Lalanne C."/>
            <person name="Gautier V."/>
            <person name="Ament-Velasquez S.L."/>
            <person name="Kruys A."/>
            <person name="Hutchinson M.I."/>
            <person name="Powell A.J."/>
            <person name="Barry K."/>
            <person name="Miller A.N."/>
            <person name="Grigoriev I.V."/>
            <person name="Debuchy R."/>
            <person name="Gladieux P."/>
            <person name="Thoren M.H."/>
            <person name="Johannesson H."/>
        </authorList>
    </citation>
    <scope>NUCLEOTIDE SEQUENCE</scope>
    <source>
        <strain evidence="2">CBS 731.68</strain>
    </source>
</reference>